<dbReference type="GO" id="GO:0051276">
    <property type="term" value="P:chromosome organization"/>
    <property type="evidence" value="ECO:0007669"/>
    <property type="project" value="InterPro"/>
</dbReference>
<dbReference type="AlphaFoldDB" id="A0A7S1LYR9"/>
<protein>
    <submittedName>
        <fullName evidence="2">Uncharacterized protein</fullName>
    </submittedName>
</protein>
<name>A0A7S1LYR9_ALECA</name>
<dbReference type="InterPro" id="IPR043928">
    <property type="entry name" value="DNVP"/>
</dbReference>
<reference evidence="2" key="1">
    <citation type="submission" date="2021-01" db="EMBL/GenBank/DDBJ databases">
        <authorList>
            <person name="Corre E."/>
            <person name="Pelletier E."/>
            <person name="Niang G."/>
            <person name="Scheremetjew M."/>
            <person name="Finn R."/>
            <person name="Kale V."/>
            <person name="Holt S."/>
            <person name="Cochrane G."/>
            <person name="Meng A."/>
            <person name="Brown T."/>
            <person name="Cohen L."/>
        </authorList>
    </citation>
    <scope>NUCLEOTIDE SEQUENCE</scope>
    <source>
        <strain evidence="2">OF101</strain>
    </source>
</reference>
<dbReference type="GO" id="GO:0003677">
    <property type="term" value="F:DNA binding"/>
    <property type="evidence" value="ECO:0007669"/>
    <property type="project" value="InterPro"/>
</dbReference>
<organism evidence="2">
    <name type="scientific">Alexandrium catenella</name>
    <name type="common">Red tide dinoflagellate</name>
    <name type="synonym">Gonyaulax catenella</name>
    <dbReference type="NCBI Taxonomy" id="2925"/>
    <lineage>
        <taxon>Eukaryota</taxon>
        <taxon>Sar</taxon>
        <taxon>Alveolata</taxon>
        <taxon>Dinophyceae</taxon>
        <taxon>Gonyaulacales</taxon>
        <taxon>Pyrocystaceae</taxon>
        <taxon>Alexandrium</taxon>
    </lineage>
</organism>
<feature type="region of interest" description="Disordered" evidence="1">
    <location>
        <begin position="1"/>
        <end position="37"/>
    </location>
</feature>
<sequence length="172" mass="18850">MALRKTSMKSKAAATSKTARKVPVEVMKAKQRKRRSKVARGRVAKAMVFSGAREKTAGGLTKDGLVRNKEGRLVSKRRNALGRQKYHQVEDWVKAVVQARQAVHATGFVAVNGKTVLGKAIYLKAKSILEERRRAAGAAAAPRRERIKVEERRRGVGAAAAARQLGLIKVED</sequence>
<dbReference type="EMBL" id="HBGE01025804">
    <property type="protein sequence ID" value="CAD9117398.1"/>
    <property type="molecule type" value="Transcribed_RNA"/>
</dbReference>
<dbReference type="Pfam" id="PF19060">
    <property type="entry name" value="DVNP"/>
    <property type="match status" value="1"/>
</dbReference>
<gene>
    <name evidence="2" type="ORF">ACAT0790_LOCUS15531</name>
</gene>
<accession>A0A7S1LYR9</accession>
<evidence type="ECO:0000256" key="1">
    <source>
        <dbReference type="SAM" id="MobiDB-lite"/>
    </source>
</evidence>
<proteinExistence type="predicted"/>
<evidence type="ECO:0000313" key="2">
    <source>
        <dbReference type="EMBL" id="CAD9117398.1"/>
    </source>
</evidence>